<dbReference type="KEGG" id="faf:OE104_12360"/>
<accession>A0A9E8RUC5</accession>
<sequence>MGTLLSWFYFAVGLLCMFSVFVSFYFGQYVLSSWLFLAIFVNFFLFQVVRKEEQMRKKNSL</sequence>
<gene>
    <name evidence="2" type="ORF">OE104_12360</name>
</gene>
<dbReference type="Proteomes" id="UP001164718">
    <property type="component" value="Chromosome"/>
</dbReference>
<feature type="transmembrane region" description="Helical" evidence="1">
    <location>
        <begin position="7"/>
        <end position="26"/>
    </location>
</feature>
<evidence type="ECO:0000313" key="3">
    <source>
        <dbReference type="Proteomes" id="UP001164718"/>
    </source>
</evidence>
<dbReference type="EMBL" id="CP106878">
    <property type="protein sequence ID" value="WAA09345.1"/>
    <property type="molecule type" value="Genomic_DNA"/>
</dbReference>
<keyword evidence="1" id="KW-0812">Transmembrane</keyword>
<reference evidence="2" key="1">
    <citation type="submission" date="2022-09" db="EMBL/GenBank/DDBJ databases">
        <title>Complete Genomes of Fervidibacillus albus and Fervidibacillus halotolerans isolated from tidal flat sediments.</title>
        <authorList>
            <person name="Kwon K.K."/>
            <person name="Yang S.-H."/>
            <person name="Park M.J."/>
            <person name="Oh H.-M."/>
        </authorList>
    </citation>
    <scope>NUCLEOTIDE SEQUENCE</scope>
    <source>
        <strain evidence="2">MEBiC13591</strain>
    </source>
</reference>
<dbReference type="AlphaFoldDB" id="A0A9E8RUC5"/>
<feature type="transmembrane region" description="Helical" evidence="1">
    <location>
        <begin position="32"/>
        <end position="49"/>
    </location>
</feature>
<evidence type="ECO:0000256" key="1">
    <source>
        <dbReference type="SAM" id="Phobius"/>
    </source>
</evidence>
<dbReference type="RefSeq" id="WP_275417127.1">
    <property type="nucleotide sequence ID" value="NZ_CP106878.1"/>
</dbReference>
<keyword evidence="3" id="KW-1185">Reference proteome</keyword>
<evidence type="ECO:0000313" key="2">
    <source>
        <dbReference type="EMBL" id="WAA09345.1"/>
    </source>
</evidence>
<name>A0A9E8RUC5_9BACI</name>
<protein>
    <submittedName>
        <fullName evidence="2">Uncharacterized protein</fullName>
    </submittedName>
</protein>
<keyword evidence="1" id="KW-0472">Membrane</keyword>
<organism evidence="2 3">
    <name type="scientific">Fervidibacillus albus</name>
    <dbReference type="NCBI Taxonomy" id="2980026"/>
    <lineage>
        <taxon>Bacteria</taxon>
        <taxon>Bacillati</taxon>
        <taxon>Bacillota</taxon>
        <taxon>Bacilli</taxon>
        <taxon>Bacillales</taxon>
        <taxon>Bacillaceae</taxon>
        <taxon>Fervidibacillus</taxon>
    </lineage>
</organism>
<keyword evidence="1" id="KW-1133">Transmembrane helix</keyword>
<proteinExistence type="predicted"/>